<accession>A0ACC2KI49</accession>
<evidence type="ECO:0000313" key="1">
    <source>
        <dbReference type="EMBL" id="KAJ8620799.1"/>
    </source>
</evidence>
<organism evidence="1 2">
    <name type="scientific">Persea americana</name>
    <name type="common">Avocado</name>
    <dbReference type="NCBI Taxonomy" id="3435"/>
    <lineage>
        <taxon>Eukaryota</taxon>
        <taxon>Viridiplantae</taxon>
        <taxon>Streptophyta</taxon>
        <taxon>Embryophyta</taxon>
        <taxon>Tracheophyta</taxon>
        <taxon>Spermatophyta</taxon>
        <taxon>Magnoliopsida</taxon>
        <taxon>Magnoliidae</taxon>
        <taxon>Laurales</taxon>
        <taxon>Lauraceae</taxon>
        <taxon>Persea</taxon>
    </lineage>
</organism>
<dbReference type="Proteomes" id="UP001234297">
    <property type="component" value="Chromosome 9"/>
</dbReference>
<comment type="caution">
    <text evidence="1">The sequence shown here is derived from an EMBL/GenBank/DDBJ whole genome shotgun (WGS) entry which is preliminary data.</text>
</comment>
<sequence length="303" mass="33337">MGDPSRVLISQEDADGTYITRNDGSMIELETALRGILHIREDSLEGVQNHASILDSDDKVYPVLNVHQKSDYGTKTHGNLTKSATFPSSGKTLSYALNGASLLGRSSQIYDNPSCVRSSSMPNPTKLVSAMKGGRGQQQGTPRLVKLNVSWAPDVYDPPTTSLSHTVKSQRQRHKTTKKKDQKHKYRGKSKSPRGSYSERKYHHVNHRRNIGVGTTNFMQLRSEEFVNKSPQLDFLDEPITEDRLIIASSARPLPLDGFDKQSEVMPSMKIAELAVGGGQDSKCGSSFRASLAKVHVSIAEAT</sequence>
<dbReference type="EMBL" id="CM056817">
    <property type="protein sequence ID" value="KAJ8620799.1"/>
    <property type="molecule type" value="Genomic_DNA"/>
</dbReference>
<name>A0ACC2KI49_PERAE</name>
<gene>
    <name evidence="1" type="ORF">MRB53_029328</name>
</gene>
<keyword evidence="2" id="KW-1185">Reference proteome</keyword>
<protein>
    <submittedName>
        <fullName evidence="1">Uncharacterized protein</fullName>
    </submittedName>
</protein>
<reference evidence="1 2" key="1">
    <citation type="journal article" date="2022" name="Hortic Res">
        <title>A haplotype resolved chromosomal level avocado genome allows analysis of novel avocado genes.</title>
        <authorList>
            <person name="Nath O."/>
            <person name="Fletcher S.J."/>
            <person name="Hayward A."/>
            <person name="Shaw L.M."/>
            <person name="Masouleh A.K."/>
            <person name="Furtado A."/>
            <person name="Henry R.J."/>
            <person name="Mitter N."/>
        </authorList>
    </citation>
    <scope>NUCLEOTIDE SEQUENCE [LARGE SCALE GENOMIC DNA]</scope>
    <source>
        <strain evidence="2">cv. Hass</strain>
    </source>
</reference>
<evidence type="ECO:0000313" key="2">
    <source>
        <dbReference type="Proteomes" id="UP001234297"/>
    </source>
</evidence>
<proteinExistence type="predicted"/>